<accession>A0A5J4L0S8</accession>
<dbReference type="EMBL" id="BKZW01000004">
    <property type="protein sequence ID" value="GER91889.1"/>
    <property type="molecule type" value="Genomic_DNA"/>
</dbReference>
<proteinExistence type="predicted"/>
<comment type="caution">
    <text evidence="1">The sequence shown here is derived from an EMBL/GenBank/DDBJ whole genome shotgun (WGS) entry which is preliminary data.</text>
</comment>
<dbReference type="AlphaFoldDB" id="A0A5J4L0S8"/>
<reference evidence="1 2" key="1">
    <citation type="submission" date="2019-10" db="EMBL/GenBank/DDBJ databases">
        <title>Dictyobacter vulcani sp. nov., within the class Ktedonobacteria, isolated from soil of volcanic Mt. Zao.</title>
        <authorList>
            <person name="Zheng Y."/>
            <person name="Wang C.M."/>
            <person name="Sakai Y."/>
            <person name="Abe K."/>
            <person name="Yokota A."/>
            <person name="Yabe S."/>
        </authorList>
    </citation>
    <scope>NUCLEOTIDE SEQUENCE [LARGE SCALE GENOMIC DNA]</scope>
    <source>
        <strain evidence="1 2">W12</strain>
    </source>
</reference>
<keyword evidence="2" id="KW-1185">Reference proteome</keyword>
<dbReference type="InterPro" id="IPR036397">
    <property type="entry name" value="RNaseH_sf"/>
</dbReference>
<evidence type="ECO:0000313" key="1">
    <source>
        <dbReference type="EMBL" id="GER91889.1"/>
    </source>
</evidence>
<dbReference type="RefSeq" id="WP_151759467.1">
    <property type="nucleotide sequence ID" value="NZ_BKZW01000004.1"/>
</dbReference>
<protein>
    <recommendedName>
        <fullName evidence="3">3'-5' exonuclease</fullName>
    </recommendedName>
</protein>
<organism evidence="1 2">
    <name type="scientific">Dictyobacter vulcani</name>
    <dbReference type="NCBI Taxonomy" id="2607529"/>
    <lineage>
        <taxon>Bacteria</taxon>
        <taxon>Bacillati</taxon>
        <taxon>Chloroflexota</taxon>
        <taxon>Ktedonobacteria</taxon>
        <taxon>Ktedonobacterales</taxon>
        <taxon>Dictyobacteraceae</taxon>
        <taxon>Dictyobacter</taxon>
    </lineage>
</organism>
<sequence>MTTQHVMPIRQSFPRWCRSLQERTDWVLLDTESFVLPSQRSEAIAIAVVDAQGQILFERMFQPCAVDPDSEREQDLDDLLIFAQLWSDLNDVLLGKTIISYGAAYNSQLLMRTAALRHVSMPGYTWHCAMVAYAEYKARAGQPRGTYCWPRLAHICQSQPQRGTLALADAMATLNLIRAGAL</sequence>
<name>A0A5J4L0S8_9CHLR</name>
<evidence type="ECO:0008006" key="3">
    <source>
        <dbReference type="Google" id="ProtNLM"/>
    </source>
</evidence>
<evidence type="ECO:0000313" key="2">
    <source>
        <dbReference type="Proteomes" id="UP000326912"/>
    </source>
</evidence>
<dbReference type="Proteomes" id="UP000326912">
    <property type="component" value="Unassembled WGS sequence"/>
</dbReference>
<dbReference type="InterPro" id="IPR012337">
    <property type="entry name" value="RNaseH-like_sf"/>
</dbReference>
<dbReference type="Gene3D" id="3.30.420.10">
    <property type="entry name" value="Ribonuclease H-like superfamily/Ribonuclease H"/>
    <property type="match status" value="1"/>
</dbReference>
<gene>
    <name evidence="1" type="ORF">KDW_60510</name>
</gene>
<dbReference type="SUPFAM" id="SSF53098">
    <property type="entry name" value="Ribonuclease H-like"/>
    <property type="match status" value="1"/>
</dbReference>
<dbReference type="GO" id="GO:0003676">
    <property type="term" value="F:nucleic acid binding"/>
    <property type="evidence" value="ECO:0007669"/>
    <property type="project" value="InterPro"/>
</dbReference>